<proteinExistence type="inferred from homology"/>
<feature type="chain" id="PRO_5008770253" description="protein O-GlcNAc transferase" evidence="9">
    <location>
        <begin position="23"/>
        <end position="842"/>
    </location>
</feature>
<comment type="similarity">
    <text evidence="2">Belongs to the glycosyltransferase 41 family. O-GlcNAc transferase subfamily.</text>
</comment>
<dbReference type="PaxDb" id="55529-EKX38116"/>
<feature type="signal peptide" evidence="9">
    <location>
        <begin position="1"/>
        <end position="22"/>
    </location>
</feature>
<feature type="domain" description="O-GlcNAc transferase C-terminal" evidence="10">
    <location>
        <begin position="425"/>
        <end position="674"/>
    </location>
</feature>
<keyword evidence="7 8" id="KW-0802">TPR repeat</keyword>
<dbReference type="GO" id="GO:0097363">
    <property type="term" value="F:protein O-acetylglucosaminyltransferase activity"/>
    <property type="evidence" value="ECO:0007669"/>
    <property type="project" value="UniProtKB-EC"/>
</dbReference>
<keyword evidence="6" id="KW-0677">Repeat</keyword>
<dbReference type="STRING" id="905079.L1IP98"/>
<dbReference type="AlphaFoldDB" id="L1IP98"/>
<feature type="domain" description="O-GlcNAc transferase C-terminal" evidence="10">
    <location>
        <begin position="680"/>
        <end position="775"/>
    </location>
</feature>
<dbReference type="Pfam" id="PF13414">
    <property type="entry name" value="TPR_11"/>
    <property type="match status" value="2"/>
</dbReference>
<feature type="repeat" description="TPR" evidence="8">
    <location>
        <begin position="323"/>
        <end position="356"/>
    </location>
</feature>
<dbReference type="PANTHER" id="PTHR44366">
    <property type="entry name" value="UDP-N-ACETYLGLUCOSAMINE--PEPTIDE N-ACETYLGLUCOSAMINYLTRANSFERASE 110 KDA SUBUNIT"/>
    <property type="match status" value="1"/>
</dbReference>
<dbReference type="GeneID" id="17294953"/>
<name>L1IP98_GUITC</name>
<reference evidence="13" key="2">
    <citation type="submission" date="2012-11" db="EMBL/GenBank/DDBJ databases">
        <authorList>
            <person name="Kuo A."/>
            <person name="Curtis B.A."/>
            <person name="Tanifuji G."/>
            <person name="Burki F."/>
            <person name="Gruber A."/>
            <person name="Irimia M."/>
            <person name="Maruyama S."/>
            <person name="Arias M.C."/>
            <person name="Ball S.G."/>
            <person name="Gile G.H."/>
            <person name="Hirakawa Y."/>
            <person name="Hopkins J.F."/>
            <person name="Rensing S.A."/>
            <person name="Schmutz J."/>
            <person name="Symeonidi A."/>
            <person name="Elias M."/>
            <person name="Eveleigh R.J."/>
            <person name="Herman E.K."/>
            <person name="Klute M.J."/>
            <person name="Nakayama T."/>
            <person name="Obornik M."/>
            <person name="Reyes-Prieto A."/>
            <person name="Armbrust E.V."/>
            <person name="Aves S.J."/>
            <person name="Beiko R.G."/>
            <person name="Coutinho P."/>
            <person name="Dacks J.B."/>
            <person name="Durnford D.G."/>
            <person name="Fast N.M."/>
            <person name="Green B.R."/>
            <person name="Grisdale C."/>
            <person name="Hempe F."/>
            <person name="Henrissat B."/>
            <person name="Hoppner M.P."/>
            <person name="Ishida K.-I."/>
            <person name="Kim E."/>
            <person name="Koreny L."/>
            <person name="Kroth P.G."/>
            <person name="Liu Y."/>
            <person name="Malik S.-B."/>
            <person name="Maier U.G."/>
            <person name="McRose D."/>
            <person name="Mock T."/>
            <person name="Neilson J.A."/>
            <person name="Onodera N.T."/>
            <person name="Poole A.M."/>
            <person name="Pritham E.J."/>
            <person name="Richards T.A."/>
            <person name="Rocap G."/>
            <person name="Roy S.W."/>
            <person name="Sarai C."/>
            <person name="Schaack S."/>
            <person name="Shirato S."/>
            <person name="Slamovits C.H."/>
            <person name="Spencer D.F."/>
            <person name="Suzuki S."/>
            <person name="Worden A.Z."/>
            <person name="Zauner S."/>
            <person name="Barry K."/>
            <person name="Bell C."/>
            <person name="Bharti A.K."/>
            <person name="Crow J.A."/>
            <person name="Grimwood J."/>
            <person name="Kramer R."/>
            <person name="Lindquist E."/>
            <person name="Lucas S."/>
            <person name="Salamov A."/>
            <person name="McFadden G.I."/>
            <person name="Lane C.E."/>
            <person name="Keeling P.J."/>
            <person name="Gray M.W."/>
            <person name="Grigoriev I.V."/>
            <person name="Archibald J.M."/>
        </authorList>
    </citation>
    <scope>NUCLEOTIDE SEQUENCE</scope>
    <source>
        <strain evidence="13">CCMP2712</strain>
    </source>
</reference>
<dbReference type="Gene3D" id="1.25.40.10">
    <property type="entry name" value="Tetratricopeptide repeat domain"/>
    <property type="match status" value="4"/>
</dbReference>
<keyword evidence="4" id="KW-0328">Glycosyltransferase</keyword>
<dbReference type="HOGENOM" id="CLU_001721_1_1_1"/>
<dbReference type="Gene3D" id="3.40.50.2000">
    <property type="entry name" value="Glycogen Phosphorylase B"/>
    <property type="match status" value="1"/>
</dbReference>
<evidence type="ECO:0000259" key="10">
    <source>
        <dbReference type="Pfam" id="PF13844"/>
    </source>
</evidence>
<reference evidence="12" key="3">
    <citation type="submission" date="2016-03" db="UniProtKB">
        <authorList>
            <consortium name="EnsemblProtists"/>
        </authorList>
    </citation>
    <scope>IDENTIFICATION</scope>
</reference>
<dbReference type="Pfam" id="PF13844">
    <property type="entry name" value="Glyco_transf_41"/>
    <property type="match status" value="2"/>
</dbReference>
<dbReference type="EnsemblProtists" id="EKX38116">
    <property type="protein sequence ID" value="EKX38116"/>
    <property type="gene ID" value="GUITHDRAFT_115669"/>
</dbReference>
<dbReference type="SMART" id="SM00028">
    <property type="entry name" value="TPR"/>
    <property type="match status" value="5"/>
</dbReference>
<reference evidence="11 13" key="1">
    <citation type="journal article" date="2012" name="Nature">
        <title>Algal genomes reveal evolutionary mosaicism and the fate of nucleomorphs.</title>
        <authorList>
            <consortium name="DOE Joint Genome Institute"/>
            <person name="Curtis B.A."/>
            <person name="Tanifuji G."/>
            <person name="Burki F."/>
            <person name="Gruber A."/>
            <person name="Irimia M."/>
            <person name="Maruyama S."/>
            <person name="Arias M.C."/>
            <person name="Ball S.G."/>
            <person name="Gile G.H."/>
            <person name="Hirakawa Y."/>
            <person name="Hopkins J.F."/>
            <person name="Kuo A."/>
            <person name="Rensing S.A."/>
            <person name="Schmutz J."/>
            <person name="Symeonidi A."/>
            <person name="Elias M."/>
            <person name="Eveleigh R.J."/>
            <person name="Herman E.K."/>
            <person name="Klute M.J."/>
            <person name="Nakayama T."/>
            <person name="Obornik M."/>
            <person name="Reyes-Prieto A."/>
            <person name="Armbrust E.V."/>
            <person name="Aves S.J."/>
            <person name="Beiko R.G."/>
            <person name="Coutinho P."/>
            <person name="Dacks J.B."/>
            <person name="Durnford D.G."/>
            <person name="Fast N.M."/>
            <person name="Green B.R."/>
            <person name="Grisdale C.J."/>
            <person name="Hempel F."/>
            <person name="Henrissat B."/>
            <person name="Hoppner M.P."/>
            <person name="Ishida K."/>
            <person name="Kim E."/>
            <person name="Koreny L."/>
            <person name="Kroth P.G."/>
            <person name="Liu Y."/>
            <person name="Malik S.B."/>
            <person name="Maier U.G."/>
            <person name="McRose D."/>
            <person name="Mock T."/>
            <person name="Neilson J.A."/>
            <person name="Onodera N.T."/>
            <person name="Poole A.M."/>
            <person name="Pritham E.J."/>
            <person name="Richards T.A."/>
            <person name="Rocap G."/>
            <person name="Roy S.W."/>
            <person name="Sarai C."/>
            <person name="Schaack S."/>
            <person name="Shirato S."/>
            <person name="Slamovits C.H."/>
            <person name="Spencer D.F."/>
            <person name="Suzuki S."/>
            <person name="Worden A.Z."/>
            <person name="Zauner S."/>
            <person name="Barry K."/>
            <person name="Bell C."/>
            <person name="Bharti A.K."/>
            <person name="Crow J.A."/>
            <person name="Grimwood J."/>
            <person name="Kramer R."/>
            <person name="Lindquist E."/>
            <person name="Lucas S."/>
            <person name="Salamov A."/>
            <person name="McFadden G.I."/>
            <person name="Lane C.E."/>
            <person name="Keeling P.J."/>
            <person name="Gray M.W."/>
            <person name="Grigoriev I.V."/>
            <person name="Archibald J.M."/>
        </authorList>
    </citation>
    <scope>NUCLEOTIDE SEQUENCE</scope>
    <source>
        <strain evidence="11 13">CCMP2712</strain>
    </source>
</reference>
<dbReference type="Proteomes" id="UP000011087">
    <property type="component" value="Unassembled WGS sequence"/>
</dbReference>
<evidence type="ECO:0000256" key="2">
    <source>
        <dbReference type="ARBA" id="ARBA00005386"/>
    </source>
</evidence>
<evidence type="ECO:0000313" key="11">
    <source>
        <dbReference type="EMBL" id="EKX38116.1"/>
    </source>
</evidence>
<dbReference type="PANTHER" id="PTHR44366:SF1">
    <property type="entry name" value="UDP-N-ACETYLGLUCOSAMINE--PEPTIDE N-ACETYLGLUCOSAMINYLTRANSFERASE 110 KDA SUBUNIT"/>
    <property type="match status" value="1"/>
</dbReference>
<dbReference type="eggNOG" id="KOG4626">
    <property type="taxonomic scope" value="Eukaryota"/>
</dbReference>
<protein>
    <recommendedName>
        <fullName evidence="3">protein O-GlcNAc transferase</fullName>
        <ecNumber evidence="3">2.4.1.255</ecNumber>
    </recommendedName>
</protein>
<dbReference type="EMBL" id="JH993051">
    <property type="protein sequence ID" value="EKX38116.1"/>
    <property type="molecule type" value="Genomic_DNA"/>
</dbReference>
<evidence type="ECO:0000256" key="1">
    <source>
        <dbReference type="ARBA" id="ARBA00004922"/>
    </source>
</evidence>
<evidence type="ECO:0000313" key="13">
    <source>
        <dbReference type="Proteomes" id="UP000011087"/>
    </source>
</evidence>
<dbReference type="PROSITE" id="PS50005">
    <property type="entry name" value="TPR"/>
    <property type="match status" value="2"/>
</dbReference>
<evidence type="ECO:0000313" key="12">
    <source>
        <dbReference type="EnsemblProtists" id="EKX38116"/>
    </source>
</evidence>
<dbReference type="InterPro" id="IPR019734">
    <property type="entry name" value="TPR_rpt"/>
</dbReference>
<evidence type="ECO:0000256" key="4">
    <source>
        <dbReference type="ARBA" id="ARBA00022676"/>
    </source>
</evidence>
<dbReference type="InterPro" id="IPR011990">
    <property type="entry name" value="TPR-like_helical_dom_sf"/>
</dbReference>
<dbReference type="InterPro" id="IPR037919">
    <property type="entry name" value="OGT"/>
</dbReference>
<gene>
    <name evidence="11" type="ORF">GUITHDRAFT_115669</name>
</gene>
<dbReference type="Gene3D" id="3.40.50.11380">
    <property type="match status" value="1"/>
</dbReference>
<keyword evidence="9" id="KW-0732">Signal</keyword>
<evidence type="ECO:0000256" key="9">
    <source>
        <dbReference type="SAM" id="SignalP"/>
    </source>
</evidence>
<feature type="repeat" description="TPR" evidence="8">
    <location>
        <begin position="229"/>
        <end position="262"/>
    </location>
</feature>
<evidence type="ECO:0000256" key="8">
    <source>
        <dbReference type="PROSITE-ProRule" id="PRU00339"/>
    </source>
</evidence>
<dbReference type="RefSeq" id="XP_005825096.1">
    <property type="nucleotide sequence ID" value="XM_005825039.1"/>
</dbReference>
<dbReference type="GO" id="GO:0006493">
    <property type="term" value="P:protein O-linked glycosylation"/>
    <property type="evidence" value="ECO:0007669"/>
    <property type="project" value="InterPro"/>
</dbReference>
<dbReference type="KEGG" id="gtt:GUITHDRAFT_115669"/>
<organism evidence="11">
    <name type="scientific">Guillardia theta (strain CCMP2712)</name>
    <name type="common">Cryptophyte</name>
    <dbReference type="NCBI Taxonomy" id="905079"/>
    <lineage>
        <taxon>Eukaryota</taxon>
        <taxon>Cryptophyceae</taxon>
        <taxon>Pyrenomonadales</taxon>
        <taxon>Geminigeraceae</taxon>
        <taxon>Guillardia</taxon>
    </lineage>
</organism>
<evidence type="ECO:0000256" key="7">
    <source>
        <dbReference type="ARBA" id="ARBA00022803"/>
    </source>
</evidence>
<dbReference type="OMA" id="NALTYHN"/>
<evidence type="ECO:0000256" key="5">
    <source>
        <dbReference type="ARBA" id="ARBA00022679"/>
    </source>
</evidence>
<keyword evidence="13" id="KW-1185">Reference proteome</keyword>
<comment type="pathway">
    <text evidence="1">Protein modification; protein glycosylation.</text>
</comment>
<evidence type="ECO:0000256" key="6">
    <source>
        <dbReference type="ARBA" id="ARBA00022737"/>
    </source>
</evidence>
<accession>L1IP98</accession>
<dbReference type="SUPFAM" id="SSF48452">
    <property type="entry name" value="TPR-like"/>
    <property type="match status" value="1"/>
</dbReference>
<dbReference type="EC" id="2.4.1.255" evidence="3"/>
<evidence type="ECO:0000256" key="3">
    <source>
        <dbReference type="ARBA" id="ARBA00011970"/>
    </source>
</evidence>
<sequence>MLHRRRRALELVLLILLANILSQGVSKKSKAKGKQINLACPGLSKRDHSDLEKLLLHASRLLNSDVAGAKSCLQVALQQAPNDMSRAQVLYNLAIVTRQAGDIQQALKYIESASSDAIEQWFQGALIRGVIQLESNHVQTSLYSFAVAKRLQPTSVAVYRNLAQAYYNLGEPLQAREVWEEGIVALLEQEECAEGFFNLGLLLREQGSHFRKQSEMNYKAAIRLDPTSSRYRYSYGNLLFDERRMDEAIAMFSSAIRIDPSLEDARNNLGNALRQSGWLREVLAKCLKLACNSVQQTVFQDLGMLDETRRVADAAYKINPRIVEASILRGSVDYAKGFMREAIERYKEALKLDPTSQQTLLNLGNTYGDLYRQLEARVTNQNSEARKEMRELQNSCIQVYKKMLVLDPIDAQAFLNMVWAQKYACEWANWEENLRRIEEMARMQIKQGKPPSLKPFLALAFPISPTLYLDIARAHAQEEQKNTNPLRRILGALDHSHQLLKPAGKGKSSKLRIAYMSTDLGDHPVGHQAWFSLHDQKRFDVILLALSRNDGSEWWRKNSAMVPDGNFFELGKLGHEISCSDLTRKINKLGVHVLITLNGWTSGHQMDVLSLKPAPIQVEYMGSHDSTGATYIDLFVSDRVATPPEFYNHFTERILSTPDTFFMNEYKQSRAHVPDLADAVYSDVEKLRRDDDLSESYRNIDRTSHDAYLWLLRLPSTAEYNLRKEADVYGEQVASRILFSDRIDWSSHLVIKSLANLSLDNPVFNSHTSAVDILWDEYEALARRLIAGEGRKALHNLRQTLQARRREAASFDTQKLVLNFERGLKIGWDLLDSGLSYHIHVN</sequence>
<keyword evidence="5" id="KW-0808">Transferase</keyword>
<dbReference type="InterPro" id="IPR029489">
    <property type="entry name" value="OGT/SEC/SPY_C"/>
</dbReference>